<evidence type="ECO:0008006" key="5">
    <source>
        <dbReference type="Google" id="ProtNLM"/>
    </source>
</evidence>
<reference evidence="3" key="2">
    <citation type="submission" date="2020-11" db="EMBL/GenBank/DDBJ databases">
        <authorList>
            <person name="Cecchin M."/>
            <person name="Marcolungo L."/>
            <person name="Rossato M."/>
            <person name="Girolomoni L."/>
            <person name="Cosentino E."/>
            <person name="Cuine S."/>
            <person name="Li-Beisson Y."/>
            <person name="Delledonne M."/>
            <person name="Ballottari M."/>
        </authorList>
    </citation>
    <scope>NUCLEOTIDE SEQUENCE</scope>
    <source>
        <strain evidence="3">211/11P</strain>
        <tissue evidence="3">Whole cell</tissue>
    </source>
</reference>
<dbReference type="EMBL" id="SIDB01000002">
    <property type="protein sequence ID" value="KAI3436866.1"/>
    <property type="molecule type" value="Genomic_DNA"/>
</dbReference>
<comment type="caution">
    <text evidence="3">The sequence shown here is derived from an EMBL/GenBank/DDBJ whole genome shotgun (WGS) entry which is preliminary data.</text>
</comment>
<evidence type="ECO:0000256" key="2">
    <source>
        <dbReference type="SAM" id="SignalP"/>
    </source>
</evidence>
<sequence length="184" mass="18559">MKSRLPCLLLLASLLLAGCLADAQLTSPPGDGGSADAPAETADTSFQGIPYPPTKPPKPFPPTKPPTDPYPSPCKRLPARGGRVCGRDGLDYSSAQAACIGGTTPQCNKRCPCTRPTPPPGIPPPTFPPPSTPPPTTPPPLCPGCAAVACPAVYQPVCCGGITFGNSCSASCCAARGCRSGECA</sequence>
<feature type="chain" id="PRO_5038428391" description="Kazal-like domain-containing protein" evidence="2">
    <location>
        <begin position="22"/>
        <end position="184"/>
    </location>
</feature>
<keyword evidence="4" id="KW-1185">Reference proteome</keyword>
<dbReference type="AlphaFoldDB" id="A0A9D4TXK2"/>
<dbReference type="Proteomes" id="UP001055712">
    <property type="component" value="Unassembled WGS sequence"/>
</dbReference>
<evidence type="ECO:0000256" key="1">
    <source>
        <dbReference type="SAM" id="MobiDB-lite"/>
    </source>
</evidence>
<accession>A0A9D4TXK2</accession>
<evidence type="ECO:0000313" key="4">
    <source>
        <dbReference type="Proteomes" id="UP001055712"/>
    </source>
</evidence>
<proteinExistence type="predicted"/>
<feature type="region of interest" description="Disordered" evidence="1">
    <location>
        <begin position="28"/>
        <end position="73"/>
    </location>
</feature>
<dbReference type="PROSITE" id="PS51257">
    <property type="entry name" value="PROKAR_LIPOPROTEIN"/>
    <property type="match status" value="1"/>
</dbReference>
<name>A0A9D4TXK2_CHLVU</name>
<organism evidence="3 4">
    <name type="scientific">Chlorella vulgaris</name>
    <name type="common">Green alga</name>
    <dbReference type="NCBI Taxonomy" id="3077"/>
    <lineage>
        <taxon>Eukaryota</taxon>
        <taxon>Viridiplantae</taxon>
        <taxon>Chlorophyta</taxon>
        <taxon>core chlorophytes</taxon>
        <taxon>Trebouxiophyceae</taxon>
        <taxon>Chlorellales</taxon>
        <taxon>Chlorellaceae</taxon>
        <taxon>Chlorella clade</taxon>
        <taxon>Chlorella</taxon>
    </lineage>
</organism>
<feature type="signal peptide" evidence="2">
    <location>
        <begin position="1"/>
        <end position="21"/>
    </location>
</feature>
<evidence type="ECO:0000313" key="3">
    <source>
        <dbReference type="EMBL" id="KAI3436866.1"/>
    </source>
</evidence>
<feature type="compositionally biased region" description="Pro residues" evidence="1">
    <location>
        <begin position="50"/>
        <end position="72"/>
    </location>
</feature>
<reference evidence="3" key="1">
    <citation type="journal article" date="2019" name="Plant J.">
        <title>Chlorella vulgaris genome assembly and annotation reveals the molecular basis for metabolic acclimation to high light conditions.</title>
        <authorList>
            <person name="Cecchin M."/>
            <person name="Marcolungo L."/>
            <person name="Rossato M."/>
            <person name="Girolomoni L."/>
            <person name="Cosentino E."/>
            <person name="Cuine S."/>
            <person name="Li-Beisson Y."/>
            <person name="Delledonne M."/>
            <person name="Ballottari M."/>
        </authorList>
    </citation>
    <scope>NUCLEOTIDE SEQUENCE</scope>
    <source>
        <strain evidence="3">211/11P</strain>
    </source>
</reference>
<keyword evidence="2" id="KW-0732">Signal</keyword>
<gene>
    <name evidence="3" type="ORF">D9Q98_006276</name>
</gene>
<protein>
    <recommendedName>
        <fullName evidence="5">Kazal-like domain-containing protein</fullName>
    </recommendedName>
</protein>